<name>A0ABV3DLI3_9ACTN</name>
<dbReference type="Gene3D" id="3.40.50.1820">
    <property type="entry name" value="alpha/beta hydrolase"/>
    <property type="match status" value="1"/>
</dbReference>
<evidence type="ECO:0000256" key="1">
    <source>
        <dbReference type="SAM" id="MobiDB-lite"/>
    </source>
</evidence>
<dbReference type="RefSeq" id="WP_358357344.1">
    <property type="nucleotide sequence ID" value="NZ_JBEZFP010000067.1"/>
</dbReference>
<dbReference type="SUPFAM" id="SSF53474">
    <property type="entry name" value="alpha/beta-Hydrolases"/>
    <property type="match status" value="1"/>
</dbReference>
<evidence type="ECO:0000313" key="4">
    <source>
        <dbReference type="Proteomes" id="UP001551482"/>
    </source>
</evidence>
<sequence length="532" mass="54362">MRKALKALLIAATTGFAVTYLLRTQGAKLQRRAAGGAGPEPRVPERDFAGEPVRPPALTGRGGGPNGGHGGRGTDDTDDTPVSTPVVPAPHRPRTAPMPPPAVTPVTRVVPGTGDTLGTSADAGAGAAAAGPVAADVPPGAREQAPQIVEIDPDELTPLAVIGPEPERPARTRRPQLVVGGIALAFVVAAGAVGTLAYDSLKGGDDDEKTSPAAATSSAATPRPSTSATTGALAPLGPQQFQSLGTRSGGVLNHLELAGRRSGVTSDVWVWLPPQYSQENMRSKSFPVLVVHSAYPGVGANSMLEPGMGLLADLTDGITSGTLPPFVIVAPELTPYQQSEINALADPAEIDTECSDIPGKPSMATFHNEDVREAVAATFRVSTDRASWGLLGEGAGGLCATKYALQYPQYYAASASMSGPLELTSPLWPSAPGVREAQQPKALLAKNPDVRVFISNATSANAARQQAISFKAAAKAPTVVENAVAAGVVAKQLPAALEFLDRNVTDSTEKSPSSTSTATTGTGTGGTSTRRP</sequence>
<dbReference type="Proteomes" id="UP001551482">
    <property type="component" value="Unassembled WGS sequence"/>
</dbReference>
<accession>A0ABV3DLI3</accession>
<dbReference type="PANTHER" id="PTHR48098:SF1">
    <property type="entry name" value="DIACYLGLYCEROL ACYLTRANSFERASE_MYCOLYLTRANSFERASE AG85A"/>
    <property type="match status" value="1"/>
</dbReference>
<keyword evidence="2" id="KW-0812">Transmembrane</keyword>
<reference evidence="3 4" key="1">
    <citation type="submission" date="2024-06" db="EMBL/GenBank/DDBJ databases">
        <title>The Natural Products Discovery Center: Release of the First 8490 Sequenced Strains for Exploring Actinobacteria Biosynthetic Diversity.</title>
        <authorList>
            <person name="Kalkreuter E."/>
            <person name="Kautsar S.A."/>
            <person name="Yang D."/>
            <person name="Bader C.D."/>
            <person name="Teijaro C.N."/>
            <person name="Fluegel L."/>
            <person name="Davis C.M."/>
            <person name="Simpson J.R."/>
            <person name="Lauterbach L."/>
            <person name="Steele A.D."/>
            <person name="Gui C."/>
            <person name="Meng S."/>
            <person name="Li G."/>
            <person name="Viehrig K."/>
            <person name="Ye F."/>
            <person name="Su P."/>
            <person name="Kiefer A.F."/>
            <person name="Nichols A."/>
            <person name="Cepeda A.J."/>
            <person name="Yan W."/>
            <person name="Fan B."/>
            <person name="Jiang Y."/>
            <person name="Adhikari A."/>
            <person name="Zheng C.-J."/>
            <person name="Schuster L."/>
            <person name="Cowan T.M."/>
            <person name="Smanski M.J."/>
            <person name="Chevrette M.G."/>
            <person name="De Carvalho L.P.S."/>
            <person name="Shen B."/>
        </authorList>
    </citation>
    <scope>NUCLEOTIDE SEQUENCE [LARGE SCALE GENOMIC DNA]</scope>
    <source>
        <strain evidence="3 4">NPDC048946</strain>
    </source>
</reference>
<dbReference type="InterPro" id="IPR050583">
    <property type="entry name" value="Mycobacterial_A85_antigen"/>
</dbReference>
<evidence type="ECO:0000313" key="3">
    <source>
        <dbReference type="EMBL" id="MEU8136623.1"/>
    </source>
</evidence>
<gene>
    <name evidence="3" type="ORF">AB0C36_24325</name>
</gene>
<feature type="compositionally biased region" description="Low complexity" evidence="1">
    <location>
        <begin position="510"/>
        <end position="532"/>
    </location>
</feature>
<dbReference type="GO" id="GO:0016787">
    <property type="term" value="F:hydrolase activity"/>
    <property type="evidence" value="ECO:0007669"/>
    <property type="project" value="UniProtKB-KW"/>
</dbReference>
<proteinExistence type="predicted"/>
<feature type="region of interest" description="Disordered" evidence="1">
    <location>
        <begin position="116"/>
        <end position="141"/>
    </location>
</feature>
<keyword evidence="4" id="KW-1185">Reference proteome</keyword>
<comment type="caution">
    <text evidence="3">The sequence shown here is derived from an EMBL/GenBank/DDBJ whole genome shotgun (WGS) entry which is preliminary data.</text>
</comment>
<dbReference type="PANTHER" id="PTHR48098">
    <property type="entry name" value="ENTEROCHELIN ESTERASE-RELATED"/>
    <property type="match status" value="1"/>
</dbReference>
<feature type="compositionally biased region" description="Low complexity" evidence="1">
    <location>
        <begin position="121"/>
        <end position="141"/>
    </location>
</feature>
<feature type="compositionally biased region" description="Low complexity" evidence="1">
    <location>
        <begin position="211"/>
        <end position="230"/>
    </location>
</feature>
<keyword evidence="2" id="KW-0472">Membrane</keyword>
<dbReference type="Pfam" id="PF00756">
    <property type="entry name" value="Esterase"/>
    <property type="match status" value="1"/>
</dbReference>
<organism evidence="3 4">
    <name type="scientific">Streptodolium elevatio</name>
    <dbReference type="NCBI Taxonomy" id="3157996"/>
    <lineage>
        <taxon>Bacteria</taxon>
        <taxon>Bacillati</taxon>
        <taxon>Actinomycetota</taxon>
        <taxon>Actinomycetes</taxon>
        <taxon>Kitasatosporales</taxon>
        <taxon>Streptomycetaceae</taxon>
        <taxon>Streptodolium</taxon>
    </lineage>
</organism>
<keyword evidence="3" id="KW-0378">Hydrolase</keyword>
<evidence type="ECO:0000256" key="2">
    <source>
        <dbReference type="SAM" id="Phobius"/>
    </source>
</evidence>
<dbReference type="EMBL" id="JBEZFP010000067">
    <property type="protein sequence ID" value="MEU8136623.1"/>
    <property type="molecule type" value="Genomic_DNA"/>
</dbReference>
<dbReference type="InterPro" id="IPR029058">
    <property type="entry name" value="AB_hydrolase_fold"/>
</dbReference>
<feature type="region of interest" description="Disordered" evidence="1">
    <location>
        <begin position="31"/>
        <end position="103"/>
    </location>
</feature>
<dbReference type="InterPro" id="IPR000801">
    <property type="entry name" value="Esterase-like"/>
</dbReference>
<feature type="transmembrane region" description="Helical" evidence="2">
    <location>
        <begin position="177"/>
        <end position="198"/>
    </location>
</feature>
<protein>
    <submittedName>
        <fullName evidence="3">Alpha/beta hydrolase-fold protein</fullName>
    </submittedName>
</protein>
<feature type="region of interest" description="Disordered" evidence="1">
    <location>
        <begin position="202"/>
        <end position="240"/>
    </location>
</feature>
<feature type="region of interest" description="Disordered" evidence="1">
    <location>
        <begin position="503"/>
        <end position="532"/>
    </location>
</feature>
<feature type="compositionally biased region" description="Gly residues" evidence="1">
    <location>
        <begin position="60"/>
        <end position="71"/>
    </location>
</feature>
<keyword evidence="2" id="KW-1133">Transmembrane helix</keyword>